<dbReference type="InterPro" id="IPR036864">
    <property type="entry name" value="Zn2-C6_fun-type_DNA-bd_sf"/>
</dbReference>
<dbReference type="InterPro" id="IPR020843">
    <property type="entry name" value="ER"/>
</dbReference>
<feature type="region of interest" description="Disordered" evidence="12">
    <location>
        <begin position="377"/>
        <end position="430"/>
    </location>
</feature>
<dbReference type="InterPro" id="IPR013149">
    <property type="entry name" value="ADH-like_C"/>
</dbReference>
<accession>A0A177EVN6</accession>
<evidence type="ECO:0000256" key="6">
    <source>
        <dbReference type="ARBA" id="ARBA00023015"/>
    </source>
</evidence>
<evidence type="ECO:0008006" key="17">
    <source>
        <dbReference type="Google" id="ProtNLM"/>
    </source>
</evidence>
<evidence type="ECO:0000313" key="16">
    <source>
        <dbReference type="Proteomes" id="UP000077002"/>
    </source>
</evidence>
<dbReference type="Gene3D" id="4.10.240.10">
    <property type="entry name" value="Zn(2)-C6 fungal-type DNA-binding domain"/>
    <property type="match status" value="1"/>
</dbReference>
<evidence type="ECO:0000313" key="15">
    <source>
        <dbReference type="EMBL" id="OAG36104.1"/>
    </source>
</evidence>
<dbReference type="RefSeq" id="XP_022508056.1">
    <property type="nucleotide sequence ID" value="XM_022659660.1"/>
</dbReference>
<dbReference type="PANTHER" id="PTHR42940">
    <property type="entry name" value="ALCOHOL DEHYDROGENASE 1-RELATED"/>
    <property type="match status" value="1"/>
</dbReference>
<dbReference type="Gene3D" id="3.90.180.10">
    <property type="entry name" value="Medium-chain alcohol dehydrogenases, catalytic domain"/>
    <property type="match status" value="1"/>
</dbReference>
<dbReference type="SMART" id="SM00906">
    <property type="entry name" value="Fungal_trans"/>
    <property type="match status" value="1"/>
</dbReference>
<keyword evidence="4 11" id="KW-0862">Zinc</keyword>
<dbReference type="GO" id="GO:0003677">
    <property type="term" value="F:DNA binding"/>
    <property type="evidence" value="ECO:0007669"/>
    <property type="project" value="UniProtKB-KW"/>
</dbReference>
<organism evidence="15 16">
    <name type="scientific">Fonsecaea monophora</name>
    <dbReference type="NCBI Taxonomy" id="254056"/>
    <lineage>
        <taxon>Eukaryota</taxon>
        <taxon>Fungi</taxon>
        <taxon>Dikarya</taxon>
        <taxon>Ascomycota</taxon>
        <taxon>Pezizomycotina</taxon>
        <taxon>Eurotiomycetes</taxon>
        <taxon>Chaetothyriomycetidae</taxon>
        <taxon>Chaetothyriales</taxon>
        <taxon>Herpotrichiellaceae</taxon>
        <taxon>Fonsecaea</taxon>
    </lineage>
</organism>
<evidence type="ECO:0000259" key="13">
    <source>
        <dbReference type="SMART" id="SM00829"/>
    </source>
</evidence>
<feature type="region of interest" description="Disordered" evidence="12">
    <location>
        <begin position="999"/>
        <end position="1024"/>
    </location>
</feature>
<proteinExistence type="inferred from homology"/>
<evidence type="ECO:0000256" key="4">
    <source>
        <dbReference type="ARBA" id="ARBA00022833"/>
    </source>
</evidence>
<sequence length="1183" mass="130040">MEEIPKQCLAGVVVNEGPDFHVEVVEVPVPEPGPYEVLIKLNTTGLCMSDVHYMLNDLGVPSMSHFKTRSPGHEGAGVIVKVGAQVTSLKVGQRAGIKPTWDVCHACDVCLSGRENYCKGMVSTGLQKPGSYQQYIVSPERYTALIPDGVSDYIAGPVMCSASTMLHSLKTANLSAGQWAVFVGGGGGVGLQGVQLAYAMGLRPIVVDTGAKREELSRKYGAEHFVDFRETKDAVADVVTLTDGGAHGVFVTAIQAYPTAMGFLGDRVGGRLMCIGLGPPNTHTITLDPTVSNFMARNQSVTSTIVSSLGEITQALDFAKRSEFNPHLHLDPEIVGVSQWNEAVQRLKNGQVAGRKVKCDRILPRCSICLKTQQECDYPSEAARPGPKLGTTRRKRPRSSSLEKQCDKPTITEVSDSTAPVESADGRTELEASTALVSSANAANGSPTPTSASFKSGPVGGYPLTPVATPLDVRTLAFIMHPSHETAITLSNMEFVSSSKSSTTLDNIDRLAQACALLKVPANALQSYLDLYFDNMTSFSLFHRPTFAAKLCAIDSVEQLAALLASIFSFSARYRFTSDQGATDLDDGLGPLLPPKHFEDMALRYVDQALAEYSDRSPPLCVLQALVLNTFSQLIKGVRGAAWRRLGICVRVAYELDLHHVDRDNTPEQQDPDIWCRIEECRRAWWAIWEMDNFASLIRRCPTAVDGTDNETRFPVADEEWFALRFTPSCFLETKPMERLKALQQCSTQSSKAWFLVLDSLMREGHRLSKFRSPCPGRGTSPPSAWSPSDEPSKDNTESLQILANALRCFSMALPKHLRYRDGFLSFTANDPAIRQLHSAKYSIHVTTQLTRMMIHHQDAYHGAQQDLHLTGLQEGPNQDSDATSENESLSLRLGPAREGMQQFIEAADELLRIVSWSSEEHVRYVNPFLASTIWYGAVVHLGWKVLAPPSTNLDWVESKFTVLHMILMEFSEFWDLPKTLQENLASVEGKLRLFKTPKARRPSHPNHTTCANRDRNTSSSTNNVQSTISRDRHVGGHFPAAQSSMAHNSAIDADCLPNCNRDDSHSVGAQQFLPARLDMNPDGRATASNGSGRESRYASIDEVAVASAMGGMGTKDCDDHNDHYTFDESCLSSTDMLNGDGNYGEQATNNYQTRGLWDDLTWDLDFAMDPRSLFRGIMDYNN</sequence>
<dbReference type="PANTHER" id="PTHR42940:SF1">
    <property type="entry name" value="ENOYL REDUCTASE (ER) DOMAIN-CONTAINING PROTEIN"/>
    <property type="match status" value="1"/>
</dbReference>
<name>A0A177EVN6_9EURO</name>
<evidence type="ECO:0000256" key="3">
    <source>
        <dbReference type="ARBA" id="ARBA00022723"/>
    </source>
</evidence>
<dbReference type="GO" id="GO:0008270">
    <property type="term" value="F:zinc ion binding"/>
    <property type="evidence" value="ECO:0007669"/>
    <property type="project" value="InterPro"/>
</dbReference>
<dbReference type="GO" id="GO:0004022">
    <property type="term" value="F:alcohol dehydrogenase (NAD+) activity"/>
    <property type="evidence" value="ECO:0007669"/>
    <property type="project" value="TreeGrafter"/>
</dbReference>
<feature type="domain" description="Xylanolytic transcriptional activator regulatory" evidence="14">
    <location>
        <begin position="642"/>
        <end position="721"/>
    </location>
</feature>
<dbReference type="CDD" id="cd00067">
    <property type="entry name" value="GAL4"/>
    <property type="match status" value="1"/>
</dbReference>
<evidence type="ECO:0000256" key="8">
    <source>
        <dbReference type="ARBA" id="ARBA00023125"/>
    </source>
</evidence>
<dbReference type="InterPro" id="IPR036291">
    <property type="entry name" value="NAD(P)-bd_dom_sf"/>
</dbReference>
<dbReference type="AlphaFoldDB" id="A0A177EVN6"/>
<dbReference type="GO" id="GO:0000981">
    <property type="term" value="F:DNA-binding transcription factor activity, RNA polymerase II-specific"/>
    <property type="evidence" value="ECO:0007669"/>
    <property type="project" value="InterPro"/>
</dbReference>
<comment type="caution">
    <text evidence="15">The sequence shown here is derived from an EMBL/GenBank/DDBJ whole genome shotgun (WGS) entry which is preliminary data.</text>
</comment>
<dbReference type="GO" id="GO:0006351">
    <property type="term" value="P:DNA-templated transcription"/>
    <property type="evidence" value="ECO:0007669"/>
    <property type="project" value="InterPro"/>
</dbReference>
<dbReference type="CDD" id="cd12148">
    <property type="entry name" value="fungal_TF_MHR"/>
    <property type="match status" value="1"/>
</dbReference>
<evidence type="ECO:0000256" key="9">
    <source>
        <dbReference type="ARBA" id="ARBA00023163"/>
    </source>
</evidence>
<comment type="cofactor">
    <cofactor evidence="1 11">
        <name>Zn(2+)</name>
        <dbReference type="ChEBI" id="CHEBI:29105"/>
    </cofactor>
</comment>
<evidence type="ECO:0000256" key="11">
    <source>
        <dbReference type="RuleBase" id="RU361277"/>
    </source>
</evidence>
<keyword evidence="9" id="KW-0804">Transcription</keyword>
<dbReference type="OrthoDB" id="3862662at2759"/>
<evidence type="ECO:0000256" key="5">
    <source>
        <dbReference type="ARBA" id="ARBA00023002"/>
    </source>
</evidence>
<keyword evidence="5" id="KW-0560">Oxidoreductase</keyword>
<dbReference type="InterPro" id="IPR011032">
    <property type="entry name" value="GroES-like_sf"/>
</dbReference>
<evidence type="ECO:0000256" key="10">
    <source>
        <dbReference type="ARBA" id="ARBA00023242"/>
    </source>
</evidence>
<dbReference type="SUPFAM" id="SSF51735">
    <property type="entry name" value="NAD(P)-binding Rossmann-fold domains"/>
    <property type="match status" value="1"/>
</dbReference>
<gene>
    <name evidence="15" type="ORF">AYO21_09731</name>
</gene>
<dbReference type="Pfam" id="PF08240">
    <property type="entry name" value="ADH_N"/>
    <property type="match status" value="1"/>
</dbReference>
<evidence type="ECO:0000256" key="2">
    <source>
        <dbReference type="ARBA" id="ARBA00008072"/>
    </source>
</evidence>
<protein>
    <recommendedName>
        <fullName evidence="17">Enoyl reductase (ER) domain-containing protein</fullName>
    </recommendedName>
</protein>
<evidence type="ECO:0000256" key="7">
    <source>
        <dbReference type="ARBA" id="ARBA00023027"/>
    </source>
</evidence>
<dbReference type="Pfam" id="PF00107">
    <property type="entry name" value="ADH_zinc_N"/>
    <property type="match status" value="1"/>
</dbReference>
<dbReference type="InterPro" id="IPR007219">
    <property type="entry name" value="XnlR_reg_dom"/>
</dbReference>
<evidence type="ECO:0000256" key="1">
    <source>
        <dbReference type="ARBA" id="ARBA00001947"/>
    </source>
</evidence>
<keyword evidence="8" id="KW-0238">DNA-binding</keyword>
<dbReference type="InterPro" id="IPR013154">
    <property type="entry name" value="ADH-like_N"/>
</dbReference>
<feature type="region of interest" description="Disordered" evidence="12">
    <location>
        <begin position="769"/>
        <end position="797"/>
    </location>
</feature>
<keyword evidence="3 11" id="KW-0479">Metal-binding</keyword>
<dbReference type="Proteomes" id="UP000077002">
    <property type="component" value="Unassembled WGS sequence"/>
</dbReference>
<dbReference type="SUPFAM" id="SSF50129">
    <property type="entry name" value="GroES-like"/>
    <property type="match status" value="1"/>
</dbReference>
<keyword evidence="7" id="KW-0520">NAD</keyword>
<dbReference type="PROSITE" id="PS00059">
    <property type="entry name" value="ADH_ZINC"/>
    <property type="match status" value="1"/>
</dbReference>
<dbReference type="InterPro" id="IPR002328">
    <property type="entry name" value="ADH_Zn_CS"/>
</dbReference>
<evidence type="ECO:0000259" key="14">
    <source>
        <dbReference type="SMART" id="SM00906"/>
    </source>
</evidence>
<dbReference type="SUPFAM" id="SSF57701">
    <property type="entry name" value="Zn2/Cys6 DNA-binding domain"/>
    <property type="match status" value="1"/>
</dbReference>
<dbReference type="SMART" id="SM00829">
    <property type="entry name" value="PKS_ER"/>
    <property type="match status" value="1"/>
</dbReference>
<dbReference type="Pfam" id="PF04082">
    <property type="entry name" value="Fungal_trans"/>
    <property type="match status" value="1"/>
</dbReference>
<keyword evidence="10" id="KW-0539">Nucleus</keyword>
<dbReference type="FunFam" id="3.40.50.720:FF:000039">
    <property type="entry name" value="Alcohol dehydrogenase AdhP"/>
    <property type="match status" value="1"/>
</dbReference>
<evidence type="ECO:0000256" key="12">
    <source>
        <dbReference type="SAM" id="MobiDB-lite"/>
    </source>
</evidence>
<keyword evidence="16" id="KW-1185">Reference proteome</keyword>
<dbReference type="InterPro" id="IPR001138">
    <property type="entry name" value="Zn2Cys6_DnaBD"/>
</dbReference>
<dbReference type="Gene3D" id="3.40.50.720">
    <property type="entry name" value="NAD(P)-binding Rossmann-like Domain"/>
    <property type="match status" value="1"/>
</dbReference>
<dbReference type="GeneID" id="34604860"/>
<feature type="domain" description="Enoyl reductase (ER)" evidence="13">
    <location>
        <begin position="17"/>
        <end position="324"/>
    </location>
</feature>
<reference evidence="15 16" key="1">
    <citation type="submission" date="2016-03" db="EMBL/GenBank/DDBJ databases">
        <title>Draft genome sequence of the Fonsecaea monophora CBS 269.37.</title>
        <authorList>
            <person name="Bombassaro A."/>
            <person name="Vinicius W.A."/>
            <person name="De Hoog S."/>
            <person name="Sun J."/>
            <person name="Souza E.M."/>
            <person name="Raittz R.T."/>
            <person name="Costa F."/>
            <person name="Leao A.C."/>
            <person name="Tadra-Sfeir M.Z."/>
            <person name="Baura V."/>
            <person name="Balsanelli E."/>
            <person name="Pedrosa F.O."/>
            <person name="Moreno L.F."/>
            <person name="Steffens M.B."/>
            <person name="Xi L."/>
            <person name="Bocca A.L."/>
            <person name="Felipe M.S."/>
            <person name="Teixeira M."/>
            <person name="Telles Filho F.Q."/>
            <person name="Azevedo C.M."/>
            <person name="Gomes R."/>
            <person name="Vicente V.A."/>
        </authorList>
    </citation>
    <scope>NUCLEOTIDE SEQUENCE [LARGE SCALE GENOMIC DNA]</scope>
    <source>
        <strain evidence="15 16">CBS 269.37</strain>
    </source>
</reference>
<dbReference type="EMBL" id="LVKK01000100">
    <property type="protein sequence ID" value="OAG36104.1"/>
    <property type="molecule type" value="Genomic_DNA"/>
</dbReference>
<dbReference type="GO" id="GO:0005737">
    <property type="term" value="C:cytoplasm"/>
    <property type="evidence" value="ECO:0007669"/>
    <property type="project" value="TreeGrafter"/>
</dbReference>
<keyword evidence="6" id="KW-0805">Transcription regulation</keyword>
<comment type="similarity">
    <text evidence="2 11">Belongs to the zinc-containing alcohol dehydrogenase family.</text>
</comment>